<keyword evidence="8" id="KW-0479">Metal-binding</keyword>
<dbReference type="InterPro" id="IPR017900">
    <property type="entry name" value="4Fe4S_Fe_S_CS"/>
</dbReference>
<gene>
    <name evidence="16" type="ORF">SDC9_42728</name>
</gene>
<proteinExistence type="predicted"/>
<dbReference type="GO" id="GO:0030976">
    <property type="term" value="F:thiamine pyrophosphate binding"/>
    <property type="evidence" value="ECO:0007669"/>
    <property type="project" value="InterPro"/>
</dbReference>
<dbReference type="FunFam" id="3.40.50.970:FF:000039">
    <property type="entry name" value="Indolepyruvate oxidoreductase subunit IorA"/>
    <property type="match status" value="1"/>
</dbReference>
<evidence type="ECO:0000313" key="16">
    <source>
        <dbReference type="EMBL" id="MPL96546.1"/>
    </source>
</evidence>
<dbReference type="PROSITE" id="PS51379">
    <property type="entry name" value="4FE4S_FER_2"/>
    <property type="match status" value="1"/>
</dbReference>
<comment type="catalytic activity">
    <reaction evidence="14">
        <text>indole-3-pyruvate + 2 oxidized [2Fe-2S]-[ferredoxin] + CoA = (indol-3-yl)acetyl-CoA + 2 reduced [2Fe-2S]-[ferredoxin] + CO2 + H(+)</text>
        <dbReference type="Rhea" id="RHEA:12645"/>
        <dbReference type="Rhea" id="RHEA-COMP:10000"/>
        <dbReference type="Rhea" id="RHEA-COMP:10001"/>
        <dbReference type="ChEBI" id="CHEBI:15378"/>
        <dbReference type="ChEBI" id="CHEBI:16526"/>
        <dbReference type="ChEBI" id="CHEBI:17640"/>
        <dbReference type="ChEBI" id="CHEBI:33737"/>
        <dbReference type="ChEBI" id="CHEBI:33738"/>
        <dbReference type="ChEBI" id="CHEBI:57271"/>
        <dbReference type="ChEBI" id="CHEBI:57287"/>
        <dbReference type="EC" id="1.2.7.8"/>
    </reaction>
</comment>
<comment type="caution">
    <text evidence="16">The sequence shown here is derived from an EMBL/GenBank/DDBJ whole genome shotgun (WGS) entry which is preliminary data.</text>
</comment>
<dbReference type="Pfam" id="PF00037">
    <property type="entry name" value="Fer4"/>
    <property type="match status" value="1"/>
</dbReference>
<keyword evidence="6" id="KW-0813">Transport</keyword>
<dbReference type="PIRSF" id="PIRSF006439">
    <property type="entry name" value="Indolepyruvate_ferr_oxidored"/>
    <property type="match status" value="1"/>
</dbReference>
<keyword evidence="9" id="KW-0249">Electron transport</keyword>
<evidence type="ECO:0000256" key="8">
    <source>
        <dbReference type="ARBA" id="ARBA00022723"/>
    </source>
</evidence>
<dbReference type="CDD" id="cd07034">
    <property type="entry name" value="TPP_PYR_PFOR_IOR-alpha_like"/>
    <property type="match status" value="1"/>
</dbReference>
<dbReference type="Gene3D" id="3.40.50.920">
    <property type="match status" value="1"/>
</dbReference>
<dbReference type="PROSITE" id="PS00198">
    <property type="entry name" value="4FE4S_FER_1"/>
    <property type="match status" value="1"/>
</dbReference>
<dbReference type="InterPro" id="IPR017721">
    <property type="entry name" value="IorA"/>
</dbReference>
<dbReference type="GO" id="GO:0046872">
    <property type="term" value="F:metal ion binding"/>
    <property type="evidence" value="ECO:0007669"/>
    <property type="project" value="UniProtKB-KW"/>
</dbReference>
<keyword evidence="11" id="KW-0408">Iron</keyword>
<dbReference type="InterPro" id="IPR002880">
    <property type="entry name" value="Pyrv_Fd/Flavodoxin_OxRdtase_N"/>
</dbReference>
<evidence type="ECO:0000256" key="6">
    <source>
        <dbReference type="ARBA" id="ARBA00022448"/>
    </source>
</evidence>
<dbReference type="Pfam" id="PF01855">
    <property type="entry name" value="POR_N"/>
    <property type="match status" value="1"/>
</dbReference>
<dbReference type="PANTHER" id="PTHR43710:SF7">
    <property type="entry name" value="INDOLEPYRUVATE OXIDOREDUCTASE SUBUNIT IORA"/>
    <property type="match status" value="1"/>
</dbReference>
<name>A0A644VYZ8_9ZZZZ</name>
<dbReference type="GO" id="GO:0043805">
    <property type="term" value="F:indolepyruvate ferredoxin oxidoreductase activity"/>
    <property type="evidence" value="ECO:0007669"/>
    <property type="project" value="UniProtKB-EC"/>
</dbReference>
<evidence type="ECO:0000256" key="2">
    <source>
        <dbReference type="ARBA" id="ARBA00002995"/>
    </source>
</evidence>
<evidence type="ECO:0000256" key="1">
    <source>
        <dbReference type="ARBA" id="ARBA00001966"/>
    </source>
</evidence>
<evidence type="ECO:0000256" key="13">
    <source>
        <dbReference type="ARBA" id="ARBA00030514"/>
    </source>
</evidence>
<dbReference type="InterPro" id="IPR045025">
    <property type="entry name" value="HACL1-like"/>
</dbReference>
<dbReference type="InterPro" id="IPR011766">
    <property type="entry name" value="TPP_enzyme_TPP-bd"/>
</dbReference>
<keyword evidence="7" id="KW-0004">4Fe-4S</keyword>
<evidence type="ECO:0000256" key="7">
    <source>
        <dbReference type="ARBA" id="ARBA00022485"/>
    </source>
</evidence>
<keyword evidence="10" id="KW-0560">Oxidoreductase</keyword>
<comment type="cofactor">
    <cofactor evidence="1">
        <name>[4Fe-4S] cluster</name>
        <dbReference type="ChEBI" id="CHEBI:49883"/>
    </cofactor>
</comment>
<evidence type="ECO:0000256" key="4">
    <source>
        <dbReference type="ARBA" id="ARBA00012812"/>
    </source>
</evidence>
<dbReference type="InterPro" id="IPR009014">
    <property type="entry name" value="Transketo_C/PFOR_II"/>
</dbReference>
<comment type="function">
    <text evidence="2">Catalyzes the ferredoxin-dependent oxidative decarboxylation of arylpyruvates.</text>
</comment>
<evidence type="ECO:0000256" key="12">
    <source>
        <dbReference type="ARBA" id="ARBA00023014"/>
    </source>
</evidence>
<dbReference type="SUPFAM" id="SSF52518">
    <property type="entry name" value="Thiamin diphosphate-binding fold (THDP-binding)"/>
    <property type="match status" value="2"/>
</dbReference>
<evidence type="ECO:0000256" key="14">
    <source>
        <dbReference type="ARBA" id="ARBA00048332"/>
    </source>
</evidence>
<evidence type="ECO:0000256" key="11">
    <source>
        <dbReference type="ARBA" id="ARBA00023004"/>
    </source>
</evidence>
<keyword evidence="12" id="KW-0411">Iron-sulfur</keyword>
<comment type="subunit">
    <text evidence="3">Heterodimer of the IorA and IorB subunits.</text>
</comment>
<reference evidence="16" key="1">
    <citation type="submission" date="2019-08" db="EMBL/GenBank/DDBJ databases">
        <authorList>
            <person name="Kucharzyk K."/>
            <person name="Murdoch R.W."/>
            <person name="Higgins S."/>
            <person name="Loffler F."/>
        </authorList>
    </citation>
    <scope>NUCLEOTIDE SEQUENCE</scope>
</reference>
<evidence type="ECO:0000256" key="5">
    <source>
        <dbReference type="ARBA" id="ARBA00017710"/>
    </source>
</evidence>
<dbReference type="PANTHER" id="PTHR43710">
    <property type="entry name" value="2-HYDROXYACYL-COA LYASE"/>
    <property type="match status" value="1"/>
</dbReference>
<dbReference type="AlphaFoldDB" id="A0A644VYZ8"/>
<dbReference type="SUPFAM" id="SSF52922">
    <property type="entry name" value="TK C-terminal domain-like"/>
    <property type="match status" value="1"/>
</dbReference>
<evidence type="ECO:0000256" key="10">
    <source>
        <dbReference type="ARBA" id="ARBA00023002"/>
    </source>
</evidence>
<evidence type="ECO:0000256" key="9">
    <source>
        <dbReference type="ARBA" id="ARBA00022982"/>
    </source>
</evidence>
<dbReference type="SUPFAM" id="SSF54862">
    <property type="entry name" value="4Fe-4S ferredoxins"/>
    <property type="match status" value="1"/>
</dbReference>
<protein>
    <recommendedName>
        <fullName evidence="5">Indolepyruvate oxidoreductase subunit IorA</fullName>
        <ecNumber evidence="4">1.2.7.8</ecNumber>
    </recommendedName>
    <alternativeName>
        <fullName evidence="13">Indolepyruvate ferredoxin oxidoreductase subunit alpha</fullName>
    </alternativeName>
</protein>
<accession>A0A644VYZ8</accession>
<dbReference type="InterPro" id="IPR029061">
    <property type="entry name" value="THDP-binding"/>
</dbReference>
<organism evidence="16">
    <name type="scientific">bioreactor metagenome</name>
    <dbReference type="NCBI Taxonomy" id="1076179"/>
    <lineage>
        <taxon>unclassified sequences</taxon>
        <taxon>metagenomes</taxon>
        <taxon>ecological metagenomes</taxon>
    </lineage>
</organism>
<dbReference type="Gene3D" id="3.30.70.20">
    <property type="match status" value="1"/>
</dbReference>
<feature type="domain" description="4Fe-4S ferredoxin-type" evidence="15">
    <location>
        <begin position="596"/>
        <end position="625"/>
    </location>
</feature>
<dbReference type="Pfam" id="PF02775">
    <property type="entry name" value="TPP_enzyme_C"/>
    <property type="match status" value="1"/>
</dbReference>
<dbReference type="EMBL" id="VSSQ01000514">
    <property type="protein sequence ID" value="MPL96546.1"/>
    <property type="molecule type" value="Genomic_DNA"/>
</dbReference>
<dbReference type="EC" id="1.2.7.8" evidence="4"/>
<evidence type="ECO:0000259" key="15">
    <source>
        <dbReference type="PROSITE" id="PS51379"/>
    </source>
</evidence>
<sequence>MEWMTTFDEPGKVCLMQGNEALVRGAVEAGIHFAASYPGSPSSQVLGMLARIAGSMGLYAEWSANEYCALEACYGASFANARAMCVMKQNGLLVAGDALHCGAMHGVKGGLVLVTSDDPSAHSSTNELDSRHQAVSANVPMLEPTNIQEAKDFIPYAFDLSEKLSQLVIVRVTTRICHSRGCVVLGELPKDRRSLRRIGEWDRMVCINWLHSLMLERLDRAREIFESCPFNRYEGPEMPEALVITEGTGRLYTKEAAERMGILDRLGILTLATVWPLPEELIVKHLKNTRRVFVMEEVDPFLEEHIASIAGKNRIDVEILGRGKSEILPRIGELNTDLVKTALAKPLGIPLPEENPENDLLEIPYRELTFCAGCPHRATFFLLKQVMKRNEMPGVVIGDIGCYIMAAQRAGQYGYQFENCMGSGIAAAASLGQLTAYGFEQPVVAVVGDSTFFHTTIPGLINAKFHNANMLLLILDNSATAMTGFQPHPGTGLTAMGKHVEPINIKAVVTSIGCRVWEADPFKLKETRELLLELLQEPGLKVLIMKQPCATLSAKTKKKKNVWVDQMLCLGDGCGCSRFCSRVWGCPGNSWDFRNGKAVIDEVVCVGCGVCAELCPAGAIMTEGGEE</sequence>
<evidence type="ECO:0000256" key="3">
    <source>
        <dbReference type="ARBA" id="ARBA00011238"/>
    </source>
</evidence>
<dbReference type="Gene3D" id="3.40.50.970">
    <property type="match status" value="2"/>
</dbReference>
<dbReference type="GO" id="GO:0051539">
    <property type="term" value="F:4 iron, 4 sulfur cluster binding"/>
    <property type="evidence" value="ECO:0007669"/>
    <property type="project" value="UniProtKB-KW"/>
</dbReference>
<dbReference type="InterPro" id="IPR017896">
    <property type="entry name" value="4Fe4S_Fe-S-bd"/>
</dbReference>